<comment type="caution">
    <text evidence="5">The sequence shown here is derived from an EMBL/GenBank/DDBJ whole genome shotgun (WGS) entry which is preliminary data.</text>
</comment>
<evidence type="ECO:0000313" key="6">
    <source>
        <dbReference type="Proteomes" id="UP001501612"/>
    </source>
</evidence>
<dbReference type="EC" id="6.3.4.15" evidence="3"/>
<keyword evidence="2" id="KW-0092">Biotin</keyword>
<accession>A0ABN2PNB6</accession>
<dbReference type="Pfam" id="PF03099">
    <property type="entry name" value="BPL_LplA_LipB"/>
    <property type="match status" value="1"/>
</dbReference>
<reference evidence="5 6" key="1">
    <citation type="journal article" date="2019" name="Int. J. Syst. Evol. Microbiol.">
        <title>The Global Catalogue of Microorganisms (GCM) 10K type strain sequencing project: providing services to taxonomists for standard genome sequencing and annotation.</title>
        <authorList>
            <consortium name="The Broad Institute Genomics Platform"/>
            <consortium name="The Broad Institute Genome Sequencing Center for Infectious Disease"/>
            <person name="Wu L."/>
            <person name="Ma J."/>
        </authorList>
    </citation>
    <scope>NUCLEOTIDE SEQUENCE [LARGE SCALE GENOMIC DNA]</scope>
    <source>
        <strain evidence="5 6">JCM 14046</strain>
    </source>
</reference>
<dbReference type="EMBL" id="BAAAMY010000007">
    <property type="protein sequence ID" value="GAA1925702.1"/>
    <property type="molecule type" value="Genomic_DNA"/>
</dbReference>
<dbReference type="PANTHER" id="PTHR12835">
    <property type="entry name" value="BIOTIN PROTEIN LIGASE"/>
    <property type="match status" value="1"/>
</dbReference>
<evidence type="ECO:0000313" key="5">
    <source>
        <dbReference type="EMBL" id="GAA1925702.1"/>
    </source>
</evidence>
<dbReference type="PANTHER" id="PTHR12835:SF5">
    <property type="entry name" value="BIOTIN--PROTEIN LIGASE"/>
    <property type="match status" value="1"/>
</dbReference>
<sequence length="302" mass="32005">MPAPLTSGAVPSSVCALTCANLVPVSAPSEHRPPLDPGRLGPDRLPAGVRLEVVDASPSTNAEVARRAVAGEPAGLVLVTEHQTAGRGRLDRVWTTPPRACLTFSVLLRPEVPMPRWPWLPLLTGYAVWEVLREHTLTVGLKWPNDVLVADRKVAGILVERHETPVGPAAVVGIGLNVTLTEDELPVPTATSLLVADGAAPPREDLLVGLLDRLTAGVAAWEADPAADRQRAAYARACTTVGRRVRVELPASPPLVGRAVDIDPGGRLVVDDGERLVPVGAGDVVHVRPDARTSYRSDSEIR</sequence>
<proteinExistence type="predicted"/>
<keyword evidence="1 5" id="KW-0436">Ligase</keyword>
<dbReference type="GO" id="GO:0016874">
    <property type="term" value="F:ligase activity"/>
    <property type="evidence" value="ECO:0007669"/>
    <property type="project" value="UniProtKB-KW"/>
</dbReference>
<protein>
    <recommendedName>
        <fullName evidence="3">biotin--[biotin carboxyl-carrier protein] ligase</fullName>
        <ecNumber evidence="3">6.3.4.15</ecNumber>
    </recommendedName>
</protein>
<dbReference type="Gene3D" id="2.30.30.100">
    <property type="match status" value="1"/>
</dbReference>
<dbReference type="Gene3D" id="3.30.930.10">
    <property type="entry name" value="Bira Bifunctional Protein, Domain 2"/>
    <property type="match status" value="1"/>
</dbReference>
<evidence type="ECO:0000256" key="3">
    <source>
        <dbReference type="ARBA" id="ARBA00024227"/>
    </source>
</evidence>
<evidence type="ECO:0000256" key="2">
    <source>
        <dbReference type="ARBA" id="ARBA00023267"/>
    </source>
</evidence>
<evidence type="ECO:0000256" key="1">
    <source>
        <dbReference type="ARBA" id="ARBA00022598"/>
    </source>
</evidence>
<dbReference type="InterPro" id="IPR004143">
    <property type="entry name" value="BPL_LPL_catalytic"/>
</dbReference>
<dbReference type="PROSITE" id="PS51733">
    <property type="entry name" value="BPL_LPL_CATALYTIC"/>
    <property type="match status" value="1"/>
</dbReference>
<organism evidence="5 6">
    <name type="scientific">Nocardioides lentus</name>
    <dbReference type="NCBI Taxonomy" id="338077"/>
    <lineage>
        <taxon>Bacteria</taxon>
        <taxon>Bacillati</taxon>
        <taxon>Actinomycetota</taxon>
        <taxon>Actinomycetes</taxon>
        <taxon>Propionibacteriales</taxon>
        <taxon>Nocardioidaceae</taxon>
        <taxon>Nocardioides</taxon>
    </lineage>
</organism>
<dbReference type="Proteomes" id="UP001501612">
    <property type="component" value="Unassembled WGS sequence"/>
</dbReference>
<dbReference type="Pfam" id="PF02237">
    <property type="entry name" value="BPL_C"/>
    <property type="match status" value="1"/>
</dbReference>
<dbReference type="SUPFAM" id="SSF55681">
    <property type="entry name" value="Class II aaRS and biotin synthetases"/>
    <property type="match status" value="1"/>
</dbReference>
<keyword evidence="6" id="KW-1185">Reference proteome</keyword>
<dbReference type="InterPro" id="IPR045864">
    <property type="entry name" value="aa-tRNA-synth_II/BPL/LPL"/>
</dbReference>
<feature type="domain" description="BPL/LPL catalytic" evidence="4">
    <location>
        <begin position="39"/>
        <end position="222"/>
    </location>
</feature>
<dbReference type="InterPro" id="IPR004408">
    <property type="entry name" value="Biotin_CoA_COase_ligase"/>
</dbReference>
<dbReference type="NCBIfam" id="TIGR00121">
    <property type="entry name" value="birA_ligase"/>
    <property type="match status" value="1"/>
</dbReference>
<name>A0ABN2PNB6_9ACTN</name>
<evidence type="ECO:0000259" key="4">
    <source>
        <dbReference type="PROSITE" id="PS51733"/>
    </source>
</evidence>
<dbReference type="CDD" id="cd16442">
    <property type="entry name" value="BPL"/>
    <property type="match status" value="1"/>
</dbReference>
<dbReference type="InterPro" id="IPR003142">
    <property type="entry name" value="BPL_C"/>
</dbReference>
<gene>
    <name evidence="5" type="ORF">GCM10009737_29320</name>
</gene>